<dbReference type="EMBL" id="JBHSZI010000001">
    <property type="protein sequence ID" value="MFC7059398.1"/>
    <property type="molecule type" value="Genomic_DNA"/>
</dbReference>
<keyword evidence="2" id="KW-1185">Reference proteome</keyword>
<dbReference type="AlphaFoldDB" id="A0ABD5W1K5"/>
<dbReference type="SUPFAM" id="SSF46785">
    <property type="entry name" value="Winged helix' DNA-binding domain"/>
    <property type="match status" value="1"/>
</dbReference>
<dbReference type="InterPro" id="IPR036388">
    <property type="entry name" value="WH-like_DNA-bd_sf"/>
</dbReference>
<name>A0ABD5W1K5_9EURY</name>
<gene>
    <name evidence="1" type="ORF">ACFQQG_15990</name>
</gene>
<sequence length="55" mass="5972">MDVSLPSVLGMDPKTVKRVLHSLHDNGLVESGDNGPVLTAKGQIVVNEYLERIND</sequence>
<evidence type="ECO:0000313" key="2">
    <source>
        <dbReference type="Proteomes" id="UP001596445"/>
    </source>
</evidence>
<dbReference type="RefSeq" id="WP_382186369.1">
    <property type="nucleotide sequence ID" value="NZ_JBHSZI010000001.1"/>
</dbReference>
<comment type="caution">
    <text evidence="1">The sequence shown here is derived from an EMBL/GenBank/DDBJ whole genome shotgun (WGS) entry which is preliminary data.</text>
</comment>
<dbReference type="Proteomes" id="UP001596445">
    <property type="component" value="Unassembled WGS sequence"/>
</dbReference>
<reference evidence="1 2" key="1">
    <citation type="journal article" date="2019" name="Int. J. Syst. Evol. Microbiol.">
        <title>The Global Catalogue of Microorganisms (GCM) 10K type strain sequencing project: providing services to taxonomists for standard genome sequencing and annotation.</title>
        <authorList>
            <consortium name="The Broad Institute Genomics Platform"/>
            <consortium name="The Broad Institute Genome Sequencing Center for Infectious Disease"/>
            <person name="Wu L."/>
            <person name="Ma J."/>
        </authorList>
    </citation>
    <scope>NUCLEOTIDE SEQUENCE [LARGE SCALE GENOMIC DNA]</scope>
    <source>
        <strain evidence="1 2">JCM 30072</strain>
    </source>
</reference>
<proteinExistence type="predicted"/>
<organism evidence="1 2">
    <name type="scientific">Halovenus salina</name>
    <dbReference type="NCBI Taxonomy" id="1510225"/>
    <lineage>
        <taxon>Archaea</taxon>
        <taxon>Methanobacteriati</taxon>
        <taxon>Methanobacteriota</taxon>
        <taxon>Stenosarchaea group</taxon>
        <taxon>Halobacteria</taxon>
        <taxon>Halobacteriales</taxon>
        <taxon>Haloarculaceae</taxon>
        <taxon>Halovenus</taxon>
    </lineage>
</organism>
<protein>
    <submittedName>
        <fullName evidence="1">Uncharacterized protein</fullName>
    </submittedName>
</protein>
<accession>A0ABD5W1K5</accession>
<dbReference type="Gene3D" id="1.10.10.10">
    <property type="entry name" value="Winged helix-like DNA-binding domain superfamily/Winged helix DNA-binding domain"/>
    <property type="match status" value="1"/>
</dbReference>
<dbReference type="InterPro" id="IPR036390">
    <property type="entry name" value="WH_DNA-bd_sf"/>
</dbReference>
<evidence type="ECO:0000313" key="1">
    <source>
        <dbReference type="EMBL" id="MFC7059398.1"/>
    </source>
</evidence>